<dbReference type="Proteomes" id="UP001157502">
    <property type="component" value="Chromosome 5"/>
</dbReference>
<protein>
    <submittedName>
        <fullName evidence="1">Uncharacterized protein</fullName>
    </submittedName>
</protein>
<reference evidence="1" key="1">
    <citation type="submission" date="2021-05" db="EMBL/GenBank/DDBJ databases">
        <authorList>
            <person name="Pan Q."/>
            <person name="Jouanno E."/>
            <person name="Zahm M."/>
            <person name="Klopp C."/>
            <person name="Cabau C."/>
            <person name="Louis A."/>
            <person name="Berthelot C."/>
            <person name="Parey E."/>
            <person name="Roest Crollius H."/>
            <person name="Montfort J."/>
            <person name="Robinson-Rechavi M."/>
            <person name="Bouchez O."/>
            <person name="Lampietro C."/>
            <person name="Lopez Roques C."/>
            <person name="Donnadieu C."/>
            <person name="Postlethwait J."/>
            <person name="Bobe J."/>
            <person name="Dillon D."/>
            <person name="Chandos A."/>
            <person name="von Hippel F."/>
            <person name="Guiguen Y."/>
        </authorList>
    </citation>
    <scope>NUCLEOTIDE SEQUENCE</scope>
    <source>
        <strain evidence="1">YG-Jan2019</strain>
    </source>
</reference>
<proteinExistence type="predicted"/>
<sequence length="294" mass="33097">MPRPLSTPNSLANPHLKSTPVLPQSNLRGDFLTSVASASLVSRGRKSDNEKHIRRSLDHRSSCGDLVDDSSGGVSITGSISSMPSCLPFSWFGEPGREREKERKKLHSVSSCSLPYMTTGGRRDCQRMNVAEKVAALLFSQGCYRIFLSLHALKLLPSPLQRLWTMAIIDVLAAPWTNQQVCLWLMGMSMDQYAAEFTANSVDGLQLLTLDSNKLKALGVCSQSDRAALKKRLKEMRKTVEREKDKETECRRKEERAKERNRRKESDEKEKLERANKGMEARLGIRKVRTESLC</sequence>
<keyword evidence="2" id="KW-1185">Reference proteome</keyword>
<comment type="caution">
    <text evidence="1">The sequence shown here is derived from an EMBL/GenBank/DDBJ whole genome shotgun (WGS) entry which is preliminary data.</text>
</comment>
<organism evidence="1 2">
    <name type="scientific">Dallia pectoralis</name>
    <name type="common">Alaska blackfish</name>
    <dbReference type="NCBI Taxonomy" id="75939"/>
    <lineage>
        <taxon>Eukaryota</taxon>
        <taxon>Metazoa</taxon>
        <taxon>Chordata</taxon>
        <taxon>Craniata</taxon>
        <taxon>Vertebrata</taxon>
        <taxon>Euteleostomi</taxon>
        <taxon>Actinopterygii</taxon>
        <taxon>Neopterygii</taxon>
        <taxon>Teleostei</taxon>
        <taxon>Protacanthopterygii</taxon>
        <taxon>Esociformes</taxon>
        <taxon>Umbridae</taxon>
        <taxon>Dallia</taxon>
    </lineage>
</organism>
<dbReference type="EMBL" id="CM055732">
    <property type="protein sequence ID" value="KAJ8011698.1"/>
    <property type="molecule type" value="Genomic_DNA"/>
</dbReference>
<name>A0ACC2H6T0_DALPE</name>
<gene>
    <name evidence="1" type="ORF">DPEC_G00060950</name>
</gene>
<evidence type="ECO:0000313" key="1">
    <source>
        <dbReference type="EMBL" id="KAJ8011698.1"/>
    </source>
</evidence>
<accession>A0ACC2H6T0</accession>
<evidence type="ECO:0000313" key="2">
    <source>
        <dbReference type="Proteomes" id="UP001157502"/>
    </source>
</evidence>